<dbReference type="Proteomes" id="UP000235786">
    <property type="component" value="Unassembled WGS sequence"/>
</dbReference>
<dbReference type="GO" id="GO:0004301">
    <property type="term" value="F:epoxide hydrolase activity"/>
    <property type="evidence" value="ECO:0007669"/>
    <property type="project" value="TreeGrafter"/>
</dbReference>
<organism evidence="3 4">
    <name type="scientific">Hyaloscypha variabilis (strain UAMH 11265 / GT02V1 / F)</name>
    <name type="common">Meliniomyces variabilis</name>
    <dbReference type="NCBI Taxonomy" id="1149755"/>
    <lineage>
        <taxon>Eukaryota</taxon>
        <taxon>Fungi</taxon>
        <taxon>Dikarya</taxon>
        <taxon>Ascomycota</taxon>
        <taxon>Pezizomycotina</taxon>
        <taxon>Leotiomycetes</taxon>
        <taxon>Helotiales</taxon>
        <taxon>Hyaloscyphaceae</taxon>
        <taxon>Hyaloscypha</taxon>
        <taxon>Hyaloscypha variabilis</taxon>
    </lineage>
</organism>
<dbReference type="SUPFAM" id="SSF53474">
    <property type="entry name" value="alpha/beta-Hydrolases"/>
    <property type="match status" value="1"/>
</dbReference>
<dbReference type="PANTHER" id="PTHR42977">
    <property type="entry name" value="HYDROLASE-RELATED"/>
    <property type="match status" value="1"/>
</dbReference>
<dbReference type="OrthoDB" id="6431331at2759"/>
<evidence type="ECO:0000313" key="4">
    <source>
        <dbReference type="Proteomes" id="UP000235786"/>
    </source>
</evidence>
<dbReference type="EMBL" id="KZ613940">
    <property type="protein sequence ID" value="PMD45852.1"/>
    <property type="molecule type" value="Genomic_DNA"/>
</dbReference>
<feature type="domain" description="AB hydrolase-1" evidence="2">
    <location>
        <begin position="27"/>
        <end position="271"/>
    </location>
</feature>
<keyword evidence="1 3" id="KW-0378">Hydrolase</keyword>
<gene>
    <name evidence="3" type="ORF">L207DRAFT_260615</name>
</gene>
<dbReference type="AlphaFoldDB" id="A0A2J6S507"/>
<dbReference type="Gene3D" id="3.40.50.1820">
    <property type="entry name" value="alpha/beta hydrolase"/>
    <property type="match status" value="1"/>
</dbReference>
<dbReference type="STRING" id="1149755.A0A2J6S507"/>
<proteinExistence type="predicted"/>
<dbReference type="InterPro" id="IPR051340">
    <property type="entry name" value="Haloalkane_dehalogenase"/>
</dbReference>
<dbReference type="InterPro" id="IPR000639">
    <property type="entry name" value="Epox_hydrolase-like"/>
</dbReference>
<dbReference type="PRINTS" id="PR00412">
    <property type="entry name" value="EPOXHYDRLASE"/>
</dbReference>
<dbReference type="InterPro" id="IPR029058">
    <property type="entry name" value="AB_hydrolase_fold"/>
</dbReference>
<protein>
    <submittedName>
        <fullName evidence="3">Alpha/beta-hydrolase</fullName>
    </submittedName>
</protein>
<evidence type="ECO:0000259" key="2">
    <source>
        <dbReference type="Pfam" id="PF00561"/>
    </source>
</evidence>
<evidence type="ECO:0000256" key="1">
    <source>
        <dbReference type="ARBA" id="ARBA00022801"/>
    </source>
</evidence>
<sequence>MTLTKNSNISVDGVDLFYRSAGSPSNPVILLLHGFPSSSHQFRNLIPLLASNYYVIAPDLPGFGFTVIPETRQYKYTFANLAITVGAFVDALKITKFAIYIFDYGAPTGLRLALERPEAITAIISQNGNAYEEGLGAFWDPIKAYWASGSASDREVLRNSILTFDATIWQYHNGAPNPGSVSPETYYLDYALMERPGNKDIQLDLFGDYGTNLPLYPKFQEYFRTSDVPVLAVWGKNDLIFVPPGAEGFRKDVKKVEIHLLDAPHFAIETNEGAFAALILEFLKKHGV</sequence>
<dbReference type="Pfam" id="PF00561">
    <property type="entry name" value="Abhydrolase_1"/>
    <property type="match status" value="1"/>
</dbReference>
<accession>A0A2J6S507</accession>
<name>A0A2J6S507_HYAVF</name>
<evidence type="ECO:0000313" key="3">
    <source>
        <dbReference type="EMBL" id="PMD45852.1"/>
    </source>
</evidence>
<dbReference type="InterPro" id="IPR000073">
    <property type="entry name" value="AB_hydrolase_1"/>
</dbReference>
<reference evidence="3 4" key="1">
    <citation type="submission" date="2016-04" db="EMBL/GenBank/DDBJ databases">
        <title>A degradative enzymes factory behind the ericoid mycorrhizal symbiosis.</title>
        <authorList>
            <consortium name="DOE Joint Genome Institute"/>
            <person name="Martino E."/>
            <person name="Morin E."/>
            <person name="Grelet G."/>
            <person name="Kuo A."/>
            <person name="Kohler A."/>
            <person name="Daghino S."/>
            <person name="Barry K."/>
            <person name="Choi C."/>
            <person name="Cichocki N."/>
            <person name="Clum A."/>
            <person name="Copeland A."/>
            <person name="Hainaut M."/>
            <person name="Haridas S."/>
            <person name="Labutti K."/>
            <person name="Lindquist E."/>
            <person name="Lipzen A."/>
            <person name="Khouja H.-R."/>
            <person name="Murat C."/>
            <person name="Ohm R."/>
            <person name="Olson A."/>
            <person name="Spatafora J."/>
            <person name="Veneault-Fourrey C."/>
            <person name="Henrissat B."/>
            <person name="Grigoriev I."/>
            <person name="Martin F."/>
            <person name="Perotto S."/>
        </authorList>
    </citation>
    <scope>NUCLEOTIDE SEQUENCE [LARGE SCALE GENOMIC DNA]</scope>
    <source>
        <strain evidence="3 4">F</strain>
    </source>
</reference>
<keyword evidence="4" id="KW-1185">Reference proteome</keyword>
<dbReference type="PANTHER" id="PTHR42977:SF3">
    <property type="entry name" value="AB HYDROLASE-1 DOMAIN-CONTAINING PROTEIN"/>
    <property type="match status" value="1"/>
</dbReference>